<feature type="region of interest" description="Disordered" evidence="2">
    <location>
        <begin position="154"/>
        <end position="191"/>
    </location>
</feature>
<dbReference type="OMA" id="FPACFTE"/>
<dbReference type="Pfam" id="PF00379">
    <property type="entry name" value="Chitin_bind_4"/>
    <property type="match status" value="1"/>
</dbReference>
<dbReference type="GO" id="GO:0042302">
    <property type="term" value="F:structural constituent of cuticle"/>
    <property type="evidence" value="ECO:0007669"/>
    <property type="project" value="UniProtKB-UniRule"/>
</dbReference>
<dbReference type="Proteomes" id="UP000008237">
    <property type="component" value="Unassembled WGS sequence"/>
</dbReference>
<keyword evidence="1" id="KW-0193">Cuticle</keyword>
<reference evidence="3 4" key="1">
    <citation type="journal article" date="2010" name="Science">
        <title>Genomic comparison of the ants Camponotus floridanus and Harpegnathos saltator.</title>
        <authorList>
            <person name="Bonasio R."/>
            <person name="Zhang G."/>
            <person name="Ye C."/>
            <person name="Mutti N.S."/>
            <person name="Fang X."/>
            <person name="Qin N."/>
            <person name="Donahue G."/>
            <person name="Yang P."/>
            <person name="Li Q."/>
            <person name="Li C."/>
            <person name="Zhang P."/>
            <person name="Huang Z."/>
            <person name="Berger S.L."/>
            <person name="Reinberg D."/>
            <person name="Wang J."/>
            <person name="Liebig J."/>
        </authorList>
    </citation>
    <scope>NUCLEOTIDE SEQUENCE [LARGE SCALE GENOMIC DNA]</scope>
    <source>
        <strain evidence="3 4">R22 G/1</strain>
    </source>
</reference>
<evidence type="ECO:0000256" key="1">
    <source>
        <dbReference type="PROSITE-ProRule" id="PRU00497"/>
    </source>
</evidence>
<evidence type="ECO:0000256" key="2">
    <source>
        <dbReference type="SAM" id="MobiDB-lite"/>
    </source>
</evidence>
<gene>
    <name evidence="3" type="ORF">EAI_14776</name>
</gene>
<evidence type="ECO:0000313" key="4">
    <source>
        <dbReference type="Proteomes" id="UP000008237"/>
    </source>
</evidence>
<protein>
    <submittedName>
        <fullName evidence="3">Uncharacterized protein</fullName>
    </submittedName>
</protein>
<accession>E2BVD1</accession>
<dbReference type="EMBL" id="GL450824">
    <property type="protein sequence ID" value="EFN80423.1"/>
    <property type="molecule type" value="Genomic_DNA"/>
</dbReference>
<dbReference type="OrthoDB" id="6629557at2759"/>
<dbReference type="InParanoid" id="E2BVD1"/>
<dbReference type="AlphaFoldDB" id="E2BVD1"/>
<dbReference type="InterPro" id="IPR000618">
    <property type="entry name" value="Insect_cuticle"/>
</dbReference>
<organism evidence="4">
    <name type="scientific">Harpegnathos saltator</name>
    <name type="common">Jerdon's jumping ant</name>
    <dbReference type="NCBI Taxonomy" id="610380"/>
    <lineage>
        <taxon>Eukaryota</taxon>
        <taxon>Metazoa</taxon>
        <taxon>Ecdysozoa</taxon>
        <taxon>Arthropoda</taxon>
        <taxon>Hexapoda</taxon>
        <taxon>Insecta</taxon>
        <taxon>Pterygota</taxon>
        <taxon>Neoptera</taxon>
        <taxon>Endopterygota</taxon>
        <taxon>Hymenoptera</taxon>
        <taxon>Apocrita</taxon>
        <taxon>Aculeata</taxon>
        <taxon>Formicoidea</taxon>
        <taxon>Formicidae</taxon>
        <taxon>Ponerinae</taxon>
        <taxon>Ponerini</taxon>
        <taxon>Harpegnathos</taxon>
    </lineage>
</organism>
<keyword evidence="4" id="KW-1185">Reference proteome</keyword>
<sequence>MRVEDKRIYLVIRNGFHFVGGMDLSGLDGETESPQVWWLLSYPACFPAEKLSPDQQAPLFARGSGGLILKPPFESARSVATSPAVSTNTVSEDGVEREEIASFKLVDGELVRVVEGHFSYRSPEGIPVSVNYVADENGNRAGFRLGAAATGGTTSHINVGDSRPGAPGGGTTYLPPKLTSSNVDRSYLPPH</sequence>
<proteinExistence type="predicted"/>
<evidence type="ECO:0000313" key="3">
    <source>
        <dbReference type="EMBL" id="EFN80423.1"/>
    </source>
</evidence>
<name>E2BVD1_HARSA</name>
<dbReference type="PROSITE" id="PS51155">
    <property type="entry name" value="CHIT_BIND_RR_2"/>
    <property type="match status" value="1"/>
</dbReference>